<keyword evidence="2" id="KW-0472">Membrane</keyword>
<dbReference type="VEuPathDB" id="VectorBase:AALFPA_072834"/>
<evidence type="ECO:0000256" key="2">
    <source>
        <dbReference type="SAM" id="Phobius"/>
    </source>
</evidence>
<name>A0A023EH88_AEDAL</name>
<keyword evidence="2" id="KW-1133">Transmembrane helix</keyword>
<dbReference type="VEuPathDB" id="VectorBase:AALF013472"/>
<evidence type="ECO:0000313" key="3">
    <source>
        <dbReference type="EMBL" id="JAC08738.1"/>
    </source>
</evidence>
<dbReference type="AlphaFoldDB" id="A0A023EH88"/>
<dbReference type="Gene3D" id="2.70.220.10">
    <property type="entry name" value="Ganglioside GM2 activator"/>
    <property type="match status" value="1"/>
</dbReference>
<reference evidence="3" key="1">
    <citation type="journal article" date="2014" name="PLoS Negl. Trop. Dis.">
        <title>Identification and characterization of seminal fluid proteins in the Asian tiger mosquito, Aedes albopictus.</title>
        <authorList>
            <person name="Boes K.E."/>
            <person name="Ribeiro J.M."/>
            <person name="Wong A."/>
            <person name="Harrington L.C."/>
            <person name="Wolfner M.F."/>
            <person name="Sirot L.K."/>
        </authorList>
    </citation>
    <scope>NUCLEOTIDE SEQUENCE</scope>
    <source>
        <tissue evidence="3">Reproductive organs</tissue>
    </source>
</reference>
<dbReference type="InterPro" id="IPR036846">
    <property type="entry name" value="GM2-AP_sf"/>
</dbReference>
<sequence>MVRRQSSLLENGYGRKVTILLLMAVIGVAMACNGGYRIKVRKLQNCAGSDAVIVAQENYTAVLTKNCEIKSRGCVTYKSFRTGIIKYKIKKNGVQMVQGRMDLCDQIASGDRDPTIGPMMRTLNLPNKCPVEAGTLCTDPSQVLNIEQYKQFLPLARGSIEIESDIQHDTGKSCFRLHIDVTK</sequence>
<organism evidence="3">
    <name type="scientific">Aedes albopictus</name>
    <name type="common">Asian tiger mosquito</name>
    <name type="synonym">Stegomyia albopicta</name>
    <dbReference type="NCBI Taxonomy" id="7160"/>
    <lineage>
        <taxon>Eukaryota</taxon>
        <taxon>Metazoa</taxon>
        <taxon>Ecdysozoa</taxon>
        <taxon>Arthropoda</taxon>
        <taxon>Hexapoda</taxon>
        <taxon>Insecta</taxon>
        <taxon>Pterygota</taxon>
        <taxon>Neoptera</taxon>
        <taxon>Endopterygota</taxon>
        <taxon>Diptera</taxon>
        <taxon>Nematocera</taxon>
        <taxon>Culicoidea</taxon>
        <taxon>Culicidae</taxon>
        <taxon>Culicinae</taxon>
        <taxon>Aedini</taxon>
        <taxon>Aedes</taxon>
        <taxon>Stegomyia</taxon>
    </lineage>
</organism>
<proteinExistence type="evidence at transcript level"/>
<dbReference type="EMBL" id="GAPW01004860">
    <property type="protein sequence ID" value="JAC08738.1"/>
    <property type="molecule type" value="mRNA"/>
</dbReference>
<keyword evidence="2" id="KW-0812">Transmembrane</keyword>
<dbReference type="EMBL" id="GAPW01004858">
    <property type="protein sequence ID" value="JAC08740.1"/>
    <property type="molecule type" value="mRNA"/>
</dbReference>
<protein>
    <submittedName>
        <fullName evidence="3">Putative 16.8 kDa salivary secreted protein</fullName>
    </submittedName>
</protein>
<keyword evidence="1" id="KW-0732">Signal</keyword>
<evidence type="ECO:0000256" key="1">
    <source>
        <dbReference type="ARBA" id="ARBA00022729"/>
    </source>
</evidence>
<dbReference type="PROSITE" id="PS51257">
    <property type="entry name" value="PROKAR_LIPOPROTEIN"/>
    <property type="match status" value="1"/>
</dbReference>
<feature type="transmembrane region" description="Helical" evidence="2">
    <location>
        <begin position="17"/>
        <end position="36"/>
    </location>
</feature>
<dbReference type="VEuPathDB" id="VectorBase:AALC636_032627"/>
<accession>A0A023EH88</accession>